<dbReference type="InterPro" id="IPR017853">
    <property type="entry name" value="GH"/>
</dbReference>
<dbReference type="Gene3D" id="3.20.20.80">
    <property type="entry name" value="Glycosidases"/>
    <property type="match status" value="2"/>
</dbReference>
<dbReference type="SUPFAM" id="SSF51445">
    <property type="entry name" value="(Trans)glycosidases"/>
    <property type="match status" value="2"/>
</dbReference>
<comment type="caution">
    <text evidence="6">The sequence shown here is derived from an EMBL/GenBank/DDBJ whole genome shotgun (WGS) entry which is preliminary data.</text>
</comment>
<name>A0A8T0VVJ5_PANVG</name>
<organism evidence="6 7">
    <name type="scientific">Panicum virgatum</name>
    <name type="common">Blackwell switchgrass</name>
    <dbReference type="NCBI Taxonomy" id="38727"/>
    <lineage>
        <taxon>Eukaryota</taxon>
        <taxon>Viridiplantae</taxon>
        <taxon>Streptophyta</taxon>
        <taxon>Embryophyta</taxon>
        <taxon>Tracheophyta</taxon>
        <taxon>Spermatophyta</taxon>
        <taxon>Magnoliopsida</taxon>
        <taxon>Liliopsida</taxon>
        <taxon>Poales</taxon>
        <taxon>Poaceae</taxon>
        <taxon>PACMAD clade</taxon>
        <taxon>Panicoideae</taxon>
        <taxon>Panicodae</taxon>
        <taxon>Paniceae</taxon>
        <taxon>Panicinae</taxon>
        <taxon>Panicum</taxon>
        <taxon>Panicum sect. Hiantes</taxon>
    </lineage>
</organism>
<dbReference type="EC" id="3.2.1.2" evidence="4"/>
<reference evidence="6" key="1">
    <citation type="submission" date="2020-05" db="EMBL/GenBank/DDBJ databases">
        <title>WGS assembly of Panicum virgatum.</title>
        <authorList>
            <person name="Lovell J.T."/>
            <person name="Jenkins J."/>
            <person name="Shu S."/>
            <person name="Juenger T.E."/>
            <person name="Schmutz J."/>
        </authorList>
    </citation>
    <scope>NUCLEOTIDE SEQUENCE</scope>
    <source>
        <strain evidence="6">AP13</strain>
    </source>
</reference>
<keyword evidence="7" id="KW-1185">Reference proteome</keyword>
<dbReference type="PANTHER" id="PTHR31352:SF3">
    <property type="entry name" value="INACTIVE BETA-AMYLASE 9"/>
    <property type="match status" value="1"/>
</dbReference>
<keyword evidence="3 4" id="KW-0624">Polysaccharide degradation</keyword>
<keyword evidence="4" id="KW-0378">Hydrolase</keyword>
<dbReference type="PRINTS" id="PR00750">
    <property type="entry name" value="BETAAMYLASE"/>
</dbReference>
<dbReference type="AlphaFoldDB" id="A0A8T0VVJ5"/>
<accession>A0A8T0VVJ5</accession>
<evidence type="ECO:0000256" key="3">
    <source>
        <dbReference type="ARBA" id="ARBA00023326"/>
    </source>
</evidence>
<evidence type="ECO:0000256" key="1">
    <source>
        <dbReference type="ARBA" id="ARBA00005652"/>
    </source>
</evidence>
<evidence type="ECO:0000256" key="5">
    <source>
        <dbReference type="SAM" id="MobiDB-lite"/>
    </source>
</evidence>
<feature type="compositionally biased region" description="Low complexity" evidence="5">
    <location>
        <begin position="540"/>
        <end position="553"/>
    </location>
</feature>
<evidence type="ECO:0000256" key="2">
    <source>
        <dbReference type="ARBA" id="ARBA00023277"/>
    </source>
</evidence>
<keyword evidence="2 4" id="KW-0119">Carbohydrate metabolism</keyword>
<feature type="region of interest" description="Disordered" evidence="5">
    <location>
        <begin position="529"/>
        <end position="553"/>
    </location>
</feature>
<protein>
    <recommendedName>
        <fullName evidence="4">Beta-amylase</fullName>
        <ecNumber evidence="4">3.2.1.2</ecNumber>
    </recommendedName>
</protein>
<evidence type="ECO:0000256" key="4">
    <source>
        <dbReference type="RuleBase" id="RU000509"/>
    </source>
</evidence>
<comment type="similarity">
    <text evidence="1 4">Belongs to the glycosyl hydrolase 14 family.</text>
</comment>
<proteinExistence type="inferred from homology"/>
<sequence length="553" mass="60011">METAPMLLLLQRAAAPPSGWRRQAVRGQDGRGAPNRVAFRRARQGGGCRDLRAAGLGWFFGGGGDHNNKNHEVDEFAPARLFVGLPIDSVTDGATVNGAAAVAAGIRAVRLLGADGVELPVFWSVAQPESPDRFSWAGYRAVADMVRAEGLSLRVSLRAHGTPGGGVPTLPAWVSGVAADDPDIFFTDRSGARHEGCLSFAIDELPVLHGKSPLQLYEAFFRSFAAAFEDFFDDSTITDVTVGLGVHGVLRYPSYPPGSDAGKFTGVGEFQCYDKYMLAQLRREAEEAGNAMWGLSGPHDAPRYHESPNSCGFFRERGGSWETPYGDFFLSWYAGQLVGHGDRVLGVASAVFGGKPAELSAKIPFMHWWHGAQSRPAELSAKIPFMHWWHGAQSRPAEVAAGFYKSNRKNGYSPVAKMFARHGCTMVVPGMDVCMNKQHHSAGSSPDQLLVQIKNACRRHGARIAGENASLVMTHTSSFSRIRSNILTTELMRPCHFTYQRMGADFFSPDHFPHFMEFVRSVVCGEWNEDDGPADEDRAMAAASGSAKAATEA</sequence>
<evidence type="ECO:0000313" key="7">
    <source>
        <dbReference type="Proteomes" id="UP000823388"/>
    </source>
</evidence>
<dbReference type="GO" id="GO:0000272">
    <property type="term" value="P:polysaccharide catabolic process"/>
    <property type="evidence" value="ECO:0007669"/>
    <property type="project" value="UniProtKB-KW"/>
</dbReference>
<dbReference type="PANTHER" id="PTHR31352">
    <property type="entry name" value="BETA-AMYLASE 1, CHLOROPLASTIC"/>
    <property type="match status" value="1"/>
</dbReference>
<dbReference type="InterPro" id="IPR001554">
    <property type="entry name" value="Glyco_hydro_14"/>
</dbReference>
<dbReference type="OrthoDB" id="1660156at2759"/>
<dbReference type="Proteomes" id="UP000823388">
    <property type="component" value="Chromosome 2N"/>
</dbReference>
<comment type="catalytic activity">
    <reaction evidence="4">
        <text>Hydrolysis of (1-&gt;4)-alpha-D-glucosidic linkages in polysaccharides so as to remove successive maltose units from the non-reducing ends of the chains.</text>
        <dbReference type="EC" id="3.2.1.2"/>
    </reaction>
</comment>
<dbReference type="GO" id="GO:0016161">
    <property type="term" value="F:beta-amylase activity"/>
    <property type="evidence" value="ECO:0007669"/>
    <property type="project" value="UniProtKB-EC"/>
</dbReference>
<evidence type="ECO:0000313" key="6">
    <source>
        <dbReference type="EMBL" id="KAG2638925.1"/>
    </source>
</evidence>
<gene>
    <name evidence="6" type="ORF">PVAP13_2NG624400</name>
</gene>
<dbReference type="EMBL" id="CM029040">
    <property type="protein sequence ID" value="KAG2638925.1"/>
    <property type="molecule type" value="Genomic_DNA"/>
</dbReference>
<keyword evidence="4" id="KW-0326">Glycosidase</keyword>
<dbReference type="Pfam" id="PF01373">
    <property type="entry name" value="Glyco_hydro_14"/>
    <property type="match status" value="1"/>
</dbReference>